<dbReference type="RefSeq" id="WP_194446704.1">
    <property type="nucleotide sequence ID" value="NZ_CP063849.1"/>
</dbReference>
<dbReference type="Proteomes" id="UP000593892">
    <property type="component" value="Chromosome"/>
</dbReference>
<organism evidence="4 5">
    <name type="scientific">Paludibaculum fermentans</name>
    <dbReference type="NCBI Taxonomy" id="1473598"/>
    <lineage>
        <taxon>Bacteria</taxon>
        <taxon>Pseudomonadati</taxon>
        <taxon>Acidobacteriota</taxon>
        <taxon>Terriglobia</taxon>
        <taxon>Bryobacterales</taxon>
        <taxon>Bryobacteraceae</taxon>
        <taxon>Paludibaculum</taxon>
    </lineage>
</organism>
<feature type="chain" id="PRO_5032853032" description="Metalloprotease TldD/E C-terminal domain-containing protein" evidence="2">
    <location>
        <begin position="26"/>
        <end position="612"/>
    </location>
</feature>
<dbReference type="AlphaFoldDB" id="A0A7S7NL13"/>
<keyword evidence="5" id="KW-1185">Reference proteome</keyword>
<protein>
    <recommendedName>
        <fullName evidence="3">Metalloprotease TldD/E C-terminal domain-containing protein</fullName>
    </recommendedName>
</protein>
<proteinExistence type="predicted"/>
<evidence type="ECO:0000256" key="2">
    <source>
        <dbReference type="SAM" id="SignalP"/>
    </source>
</evidence>
<keyword evidence="2" id="KW-0732">Signal</keyword>
<dbReference type="EMBL" id="CP063849">
    <property type="protein sequence ID" value="QOY85034.1"/>
    <property type="molecule type" value="Genomic_DNA"/>
</dbReference>
<dbReference type="KEGG" id="pfer:IRI77_19490"/>
<evidence type="ECO:0000313" key="4">
    <source>
        <dbReference type="EMBL" id="QOY85034.1"/>
    </source>
</evidence>
<reference evidence="4 5" key="1">
    <citation type="submission" date="2020-10" db="EMBL/GenBank/DDBJ databases">
        <title>Complete genome sequence of Paludibaculum fermentans P105T, a facultatively anaerobic acidobacterium capable of dissimilatory Fe(III) reduction.</title>
        <authorList>
            <person name="Dedysh S.N."/>
            <person name="Beletsky A.V."/>
            <person name="Kulichevskaya I.S."/>
            <person name="Mardanov A.V."/>
            <person name="Ravin N.V."/>
        </authorList>
    </citation>
    <scope>NUCLEOTIDE SEQUENCE [LARGE SCALE GENOMIC DNA]</scope>
    <source>
        <strain evidence="4 5">P105</strain>
    </source>
</reference>
<evidence type="ECO:0000256" key="1">
    <source>
        <dbReference type="SAM" id="MobiDB-lite"/>
    </source>
</evidence>
<feature type="domain" description="Metalloprotease TldD/E C-terminal" evidence="3">
    <location>
        <begin position="319"/>
        <end position="465"/>
    </location>
</feature>
<feature type="signal peptide" evidence="2">
    <location>
        <begin position="1"/>
        <end position="25"/>
    </location>
</feature>
<dbReference type="SUPFAM" id="SSF111283">
    <property type="entry name" value="Putative modulator of DNA gyrase, PmbA/TldD"/>
    <property type="match status" value="1"/>
</dbReference>
<dbReference type="InterPro" id="IPR045569">
    <property type="entry name" value="Metalloprtase-TldD/E_C"/>
</dbReference>
<name>A0A7S7NL13_PALFE</name>
<accession>A0A7S7NL13</accession>
<gene>
    <name evidence="4" type="ORF">IRI77_19490</name>
</gene>
<dbReference type="GO" id="GO:0008237">
    <property type="term" value="F:metallopeptidase activity"/>
    <property type="evidence" value="ECO:0007669"/>
    <property type="project" value="InterPro"/>
</dbReference>
<feature type="region of interest" description="Disordered" evidence="1">
    <location>
        <begin position="593"/>
        <end position="612"/>
    </location>
</feature>
<dbReference type="InterPro" id="IPR036059">
    <property type="entry name" value="TldD/PmbA_sf"/>
</dbReference>
<dbReference type="GO" id="GO:0006508">
    <property type="term" value="P:proteolysis"/>
    <property type="evidence" value="ECO:0007669"/>
    <property type="project" value="InterPro"/>
</dbReference>
<feature type="compositionally biased region" description="Pro residues" evidence="1">
    <location>
        <begin position="600"/>
        <end position="612"/>
    </location>
</feature>
<evidence type="ECO:0000313" key="5">
    <source>
        <dbReference type="Proteomes" id="UP000593892"/>
    </source>
</evidence>
<dbReference type="Pfam" id="PF19289">
    <property type="entry name" value="PmbA_TldD_3rd"/>
    <property type="match status" value="1"/>
</dbReference>
<evidence type="ECO:0000259" key="3">
    <source>
        <dbReference type="Pfam" id="PF19289"/>
    </source>
</evidence>
<sequence length="612" mass="66893">MISRRGWLWTGLAASSRLLVSKAWAQDKPAGAEPDPAWAAHQAKLNAAMAADPILRAMLQELSRVKTLRTMGEAVYYADVALDDAESFSVSAMLGALFEPNRTKMRPMRVQVRVGSPQMDNSNSIFTDYYSGTRYDDGSLPLDNDLVALRTQIWLALDRMYKTAAEAIGRKQAALRGVTVAEPLNDFWPAPRRALFEEPRRIKVDDDAWSSRVKALSAVFLKYPGITSSSVDFETSQGNTYLVNTEATAVRVNDRIAYVRARGSQQCPDGMAVYDGACVTSLDPSKLPTEPELRATVEEVAKNLSTVAAAPVGESYTGPVLFSGQAAAQVFAEVFSYQLCPQRRPVTEPGRSYPMAATELESRLGSRVLPEWMDMVDDATLQEYKKRPLVGHYAADLEGVAPEPVTVVEKGVLKTLLTTRTPVRGLTKTTGHARLPGGFGAKMARTSNLFVRVSKSESESALKARLIEMIKTQSKPYGMLVKKMDFPSAGSTDELRRTIMRASRSGAGGRPVSSPVMVFKVFPDGREELVRGMRFRSLGTRAFRDIVAAGSEEYQFDWLENGAPMALMGAGNFVVGASVVAPPVLFEELELEPNTDDLPKPPIVPPPPLTSN</sequence>